<evidence type="ECO:0000256" key="1">
    <source>
        <dbReference type="ARBA" id="ARBA00022679"/>
    </source>
</evidence>
<dbReference type="PANTHER" id="PTHR10434:SF40">
    <property type="entry name" value="1-ACYL-SN-GLYCEROL-3-PHOSPHATE ACYLTRANSFERASE"/>
    <property type="match status" value="1"/>
</dbReference>
<evidence type="ECO:0000313" key="4">
    <source>
        <dbReference type="EMBL" id="MFD2617657.1"/>
    </source>
</evidence>
<dbReference type="CDD" id="cd07989">
    <property type="entry name" value="LPLAT_AGPAT-like"/>
    <property type="match status" value="1"/>
</dbReference>
<proteinExistence type="predicted"/>
<accession>A0ABW5PS61</accession>
<dbReference type="Pfam" id="PF01553">
    <property type="entry name" value="Acyltransferase"/>
    <property type="match status" value="1"/>
</dbReference>
<comment type="caution">
    <text evidence="4">The sequence shown here is derived from an EMBL/GenBank/DDBJ whole genome shotgun (WGS) entry which is preliminary data.</text>
</comment>
<dbReference type="GO" id="GO:0016746">
    <property type="term" value="F:acyltransferase activity"/>
    <property type="evidence" value="ECO:0007669"/>
    <property type="project" value="UniProtKB-KW"/>
</dbReference>
<evidence type="ECO:0000256" key="2">
    <source>
        <dbReference type="ARBA" id="ARBA00023315"/>
    </source>
</evidence>
<protein>
    <submittedName>
        <fullName evidence="4">Lysophospholipid acyltransferase family protein</fullName>
    </submittedName>
</protein>
<dbReference type="InterPro" id="IPR002123">
    <property type="entry name" value="Plipid/glycerol_acylTrfase"/>
</dbReference>
<dbReference type="SUPFAM" id="SSF69593">
    <property type="entry name" value="Glycerol-3-phosphate (1)-acyltransferase"/>
    <property type="match status" value="1"/>
</dbReference>
<feature type="domain" description="Phospholipid/glycerol acyltransferase" evidence="3">
    <location>
        <begin position="18"/>
        <end position="130"/>
    </location>
</feature>
<dbReference type="SMART" id="SM00563">
    <property type="entry name" value="PlsC"/>
    <property type="match status" value="1"/>
</dbReference>
<dbReference type="Proteomes" id="UP001597458">
    <property type="component" value="Unassembled WGS sequence"/>
</dbReference>
<evidence type="ECO:0000259" key="3">
    <source>
        <dbReference type="SMART" id="SM00563"/>
    </source>
</evidence>
<evidence type="ECO:0000313" key="5">
    <source>
        <dbReference type="Proteomes" id="UP001597458"/>
    </source>
</evidence>
<gene>
    <name evidence="4" type="ORF">ACFSTF_10110</name>
</gene>
<dbReference type="EMBL" id="JBHUMR010000013">
    <property type="protein sequence ID" value="MFD2617657.1"/>
    <property type="molecule type" value="Genomic_DNA"/>
</dbReference>
<keyword evidence="1" id="KW-0808">Transferase</keyword>
<name>A0ABW5PS61_9BACI</name>
<keyword evidence="2 4" id="KW-0012">Acyltransferase</keyword>
<dbReference type="PANTHER" id="PTHR10434">
    <property type="entry name" value="1-ACYL-SN-GLYCEROL-3-PHOSPHATE ACYLTRANSFERASE"/>
    <property type="match status" value="1"/>
</dbReference>
<organism evidence="4 5">
    <name type="scientific">Terrilactibacillus laevilacticus</name>
    <dbReference type="NCBI Taxonomy" id="1380157"/>
    <lineage>
        <taxon>Bacteria</taxon>
        <taxon>Bacillati</taxon>
        <taxon>Bacillota</taxon>
        <taxon>Bacilli</taxon>
        <taxon>Bacillales</taxon>
        <taxon>Bacillaceae</taxon>
        <taxon>Terrilactibacillus</taxon>
    </lineage>
</organism>
<reference evidence="5" key="1">
    <citation type="journal article" date="2019" name="Int. J. Syst. Evol. Microbiol.">
        <title>The Global Catalogue of Microorganisms (GCM) 10K type strain sequencing project: providing services to taxonomists for standard genome sequencing and annotation.</title>
        <authorList>
            <consortium name="The Broad Institute Genomics Platform"/>
            <consortium name="The Broad Institute Genome Sequencing Center for Infectious Disease"/>
            <person name="Wu L."/>
            <person name="Ma J."/>
        </authorList>
    </citation>
    <scope>NUCLEOTIDE SEQUENCE [LARGE SCALE GENOMIC DNA]</scope>
    <source>
        <strain evidence="5">TISTR 2241</strain>
    </source>
</reference>
<sequence length="176" mass="19827">MYRYEVVGVEHIPSDGGVLICSNHLSNFDPPLVGVSCPREVSFLAKSEMFKFKFGKKILKKVHAFPIKRGASDRQALKIAKKLLDDGHVLIMFPEGTRSRTDDFNPARPGAGFFALRTDAVVIPCYIKGNYKLFSRVKVYFGQPVDMSNFKENKAKPIEVARCIMTKIEDLKVRSV</sequence>
<keyword evidence="5" id="KW-1185">Reference proteome</keyword>